<proteinExistence type="predicted"/>
<reference evidence="2 3" key="1">
    <citation type="journal article" date="2008" name="Nature">
        <title>The genome of Laccaria bicolor provides insights into mycorrhizal symbiosis.</title>
        <authorList>
            <person name="Martin F."/>
            <person name="Aerts A."/>
            <person name="Ahren D."/>
            <person name="Brun A."/>
            <person name="Danchin E.G.J."/>
            <person name="Duchaussoy F."/>
            <person name="Gibon J."/>
            <person name="Kohler A."/>
            <person name="Lindquist E."/>
            <person name="Pereda V."/>
            <person name="Salamov A."/>
            <person name="Shapiro H.J."/>
            <person name="Wuyts J."/>
            <person name="Blaudez D."/>
            <person name="Buee M."/>
            <person name="Brokstein P."/>
            <person name="Canbaeck B."/>
            <person name="Cohen D."/>
            <person name="Courty P.E."/>
            <person name="Coutinho P.M."/>
            <person name="Delaruelle C."/>
            <person name="Detter J.C."/>
            <person name="Deveau A."/>
            <person name="DiFazio S."/>
            <person name="Duplessis S."/>
            <person name="Fraissinet-Tachet L."/>
            <person name="Lucic E."/>
            <person name="Frey-Klett P."/>
            <person name="Fourrey C."/>
            <person name="Feussner I."/>
            <person name="Gay G."/>
            <person name="Grimwood J."/>
            <person name="Hoegger P.J."/>
            <person name="Jain P."/>
            <person name="Kilaru S."/>
            <person name="Labbe J."/>
            <person name="Lin Y.C."/>
            <person name="Legue V."/>
            <person name="Le Tacon F."/>
            <person name="Marmeisse R."/>
            <person name="Melayah D."/>
            <person name="Montanini B."/>
            <person name="Muratet M."/>
            <person name="Nehls U."/>
            <person name="Niculita-Hirzel H."/>
            <person name="Oudot-Le Secq M.P."/>
            <person name="Peter M."/>
            <person name="Quesneville H."/>
            <person name="Rajashekar B."/>
            <person name="Reich M."/>
            <person name="Rouhier N."/>
            <person name="Schmutz J."/>
            <person name="Yin T."/>
            <person name="Chalot M."/>
            <person name="Henrissat B."/>
            <person name="Kuees U."/>
            <person name="Lucas S."/>
            <person name="Van de Peer Y."/>
            <person name="Podila G.K."/>
            <person name="Polle A."/>
            <person name="Pukkila P.J."/>
            <person name="Richardson P.M."/>
            <person name="Rouze P."/>
            <person name="Sanders I.R."/>
            <person name="Stajich J.E."/>
            <person name="Tunlid A."/>
            <person name="Tuskan G."/>
            <person name="Grigoriev I.V."/>
        </authorList>
    </citation>
    <scope>NUCLEOTIDE SEQUENCE [LARGE SCALE GENOMIC DNA]</scope>
    <source>
        <strain evidence="3">S238N-H82 / ATCC MYA-4686</strain>
    </source>
</reference>
<accession>B0DRI7</accession>
<sequence length="106" mass="11973">MGREQSGGKTWKDGESQRKVTFLTELKPLQHAYFLPQLPSNSYSTNYHLTYPPSAFSTSEPGVRDMESDTYPPGFGVGQKKLQGRKSDSGPLWPPTLACPWRLLRR</sequence>
<feature type="region of interest" description="Disordered" evidence="1">
    <location>
        <begin position="57"/>
        <end position="93"/>
    </location>
</feature>
<organism evidence="3">
    <name type="scientific">Laccaria bicolor (strain S238N-H82 / ATCC MYA-4686)</name>
    <name type="common">Bicoloured deceiver</name>
    <name type="synonym">Laccaria laccata var. bicolor</name>
    <dbReference type="NCBI Taxonomy" id="486041"/>
    <lineage>
        <taxon>Eukaryota</taxon>
        <taxon>Fungi</taxon>
        <taxon>Dikarya</taxon>
        <taxon>Basidiomycota</taxon>
        <taxon>Agaricomycotina</taxon>
        <taxon>Agaricomycetes</taxon>
        <taxon>Agaricomycetidae</taxon>
        <taxon>Agaricales</taxon>
        <taxon>Agaricineae</taxon>
        <taxon>Hydnangiaceae</taxon>
        <taxon>Laccaria</taxon>
    </lineage>
</organism>
<gene>
    <name evidence="2" type="ORF">LACBIDRAFT_332085</name>
</gene>
<dbReference type="Proteomes" id="UP000001194">
    <property type="component" value="Unassembled WGS sequence"/>
</dbReference>
<evidence type="ECO:0000313" key="2">
    <source>
        <dbReference type="EMBL" id="EDR02791.1"/>
    </source>
</evidence>
<dbReference type="RefSeq" id="XP_001886501.1">
    <property type="nucleotide sequence ID" value="XM_001886466.1"/>
</dbReference>
<protein>
    <submittedName>
        <fullName evidence="2">Predicted protein</fullName>
    </submittedName>
</protein>
<dbReference type="AlphaFoldDB" id="B0DRI7"/>
<evidence type="ECO:0000313" key="3">
    <source>
        <dbReference type="Proteomes" id="UP000001194"/>
    </source>
</evidence>
<dbReference type="EMBL" id="DS547128">
    <property type="protein sequence ID" value="EDR02791.1"/>
    <property type="molecule type" value="Genomic_DNA"/>
</dbReference>
<dbReference type="InParanoid" id="B0DRI7"/>
<keyword evidence="3" id="KW-1185">Reference proteome</keyword>
<dbReference type="KEGG" id="lbc:LACBIDRAFT_332085"/>
<dbReference type="GeneID" id="6082228"/>
<evidence type="ECO:0000256" key="1">
    <source>
        <dbReference type="SAM" id="MobiDB-lite"/>
    </source>
</evidence>
<name>B0DRI7_LACBS</name>
<dbReference type="HOGENOM" id="CLU_2223723_0_0_1"/>